<evidence type="ECO:0000256" key="6">
    <source>
        <dbReference type="ARBA" id="ARBA00023136"/>
    </source>
</evidence>
<dbReference type="AlphaFoldDB" id="A0A8S4C2M3"/>
<dbReference type="EMBL" id="CAJVAF010000304">
    <property type="protein sequence ID" value="CAG7594389.1"/>
    <property type="molecule type" value="Genomic_DNA"/>
</dbReference>
<evidence type="ECO:0000256" key="5">
    <source>
        <dbReference type="ARBA" id="ARBA00022989"/>
    </source>
</evidence>
<comment type="subcellular location">
    <subcellularLocation>
        <location evidence="1">Cell inner membrane</location>
        <topology evidence="1">Single-pass type II membrane protein</topology>
        <orientation evidence="1">Periplasmic side</orientation>
    </subcellularLocation>
</comment>
<organism evidence="13 14">
    <name type="scientific">Hyalomma marginatum</name>
    <dbReference type="NCBI Taxonomy" id="34627"/>
    <lineage>
        <taxon>Eukaryota</taxon>
        <taxon>Metazoa</taxon>
        <taxon>Ecdysozoa</taxon>
        <taxon>Arthropoda</taxon>
        <taxon>Chelicerata</taxon>
        <taxon>Arachnida</taxon>
        <taxon>Acari</taxon>
        <taxon>Parasitiformes</taxon>
        <taxon>Ixodida</taxon>
        <taxon>Ixodoidea</taxon>
        <taxon>Ixodidae</taxon>
        <taxon>Hyalomminae</taxon>
        <taxon>Hyalomma</taxon>
    </lineage>
</organism>
<dbReference type="InterPro" id="IPR052029">
    <property type="entry name" value="PpiD_chaperone"/>
</dbReference>
<dbReference type="Proteomes" id="UP000837675">
    <property type="component" value="Unassembled WGS sequence"/>
</dbReference>
<comment type="similarity">
    <text evidence="8">Belongs to the PpiD chaperone family.</text>
</comment>
<evidence type="ECO:0000256" key="8">
    <source>
        <dbReference type="ARBA" id="ARBA00038408"/>
    </source>
</evidence>
<protein>
    <recommendedName>
        <fullName evidence="9">Periplasmic chaperone PpiD</fullName>
    </recommendedName>
    <alternativeName>
        <fullName evidence="10">Periplasmic folding chaperone</fullName>
    </alternativeName>
</protein>
<dbReference type="InterPro" id="IPR000297">
    <property type="entry name" value="PPIase_PpiC"/>
</dbReference>
<evidence type="ECO:0000256" key="2">
    <source>
        <dbReference type="ARBA" id="ARBA00022475"/>
    </source>
</evidence>
<dbReference type="Pfam" id="PF13624">
    <property type="entry name" value="SurA_N_3"/>
    <property type="match status" value="1"/>
</dbReference>
<keyword evidence="3" id="KW-0997">Cell inner membrane</keyword>
<keyword evidence="7" id="KW-0143">Chaperone</keyword>
<name>A0A8S4C2M3_9ACAR</name>
<dbReference type="InterPro" id="IPR046357">
    <property type="entry name" value="PPIase_dom_sf"/>
</dbReference>
<proteinExistence type="inferred from homology"/>
<dbReference type="GO" id="GO:0005886">
    <property type="term" value="C:plasma membrane"/>
    <property type="evidence" value="ECO:0007669"/>
    <property type="project" value="UniProtKB-SubCell"/>
</dbReference>
<keyword evidence="2" id="KW-1003">Cell membrane</keyword>
<sequence length="611" mass="70373">MLAALRKSLNHIITKIFLGLLVLTFILWGVGDILRGSKTNIAFKVGNVEYTKSEWEKFYRAQFDRLGDEYKQVYGINSKELQDLFLKQLINSALLKEEAKRLGISIGDDAVKYEIINNMPGLMRDGKFAKDLLTDFLKKMNISETFFIEKIREELAQKVLVEAISSSNLLNNTLLEQITQALYSKREIEIYQPNIYYFDVKSEPTDDELQKVLEANKELFTVPEKRAVTFFKFNLEDADKVQEKISQEELENFYKERSYLFVLPEKRKFLKMVFADEKQAKLNYDKLIAGGDFVSLAKSLKQEVGLNSQAMSRDGFSEDVANIIFSLKQNEISKPIITPFGWCIFKVIDIVPEFIQPMEVVKKEIERQITEQRCYDRYLKKIQDIERDITQNIPIEAIAASYGLKLQTAIITFDIPKHDEKNILQNRVFLNTAFSIKEGVTSGVISSIPDSESFVVKVNKIEPSYVIVFDQIKDKLAVIWKEGVQKKMAVSVMNSVRERVAKGEKFVEPGIKITKKFLSINSNKEFNTEDLLEIFNTPVNQVTRIFEAAPDEQFFVKILSAQKLSDTEIKKAAKQEAAKLNNLQDIILNDYFLHLQKVHKVKLYDVSLPNL</sequence>
<dbReference type="Pfam" id="PF13145">
    <property type="entry name" value="Rotamase_2"/>
    <property type="match status" value="1"/>
</dbReference>
<evidence type="ECO:0000259" key="12">
    <source>
        <dbReference type="Pfam" id="PF13145"/>
    </source>
</evidence>
<dbReference type="Gene3D" id="1.10.4030.10">
    <property type="entry name" value="Porin chaperone SurA, peptide-binding domain"/>
    <property type="match status" value="1"/>
</dbReference>
<evidence type="ECO:0000256" key="9">
    <source>
        <dbReference type="ARBA" id="ARBA00040743"/>
    </source>
</evidence>
<dbReference type="InterPro" id="IPR027304">
    <property type="entry name" value="Trigger_fact/SurA_dom_sf"/>
</dbReference>
<dbReference type="PANTHER" id="PTHR47529">
    <property type="entry name" value="PEPTIDYL-PROLYL CIS-TRANS ISOMERASE D"/>
    <property type="match status" value="1"/>
</dbReference>
<dbReference type="GO" id="GO:0003755">
    <property type="term" value="F:peptidyl-prolyl cis-trans isomerase activity"/>
    <property type="evidence" value="ECO:0007669"/>
    <property type="project" value="InterPro"/>
</dbReference>
<evidence type="ECO:0000256" key="10">
    <source>
        <dbReference type="ARBA" id="ARBA00042775"/>
    </source>
</evidence>
<dbReference type="Gene3D" id="3.10.50.40">
    <property type="match status" value="1"/>
</dbReference>
<accession>A0A8S4C2M3</accession>
<keyword evidence="13" id="KW-0413">Isomerase</keyword>
<evidence type="ECO:0000313" key="14">
    <source>
        <dbReference type="Proteomes" id="UP000837675"/>
    </source>
</evidence>
<dbReference type="SUPFAM" id="SSF109998">
    <property type="entry name" value="Triger factor/SurA peptide-binding domain-like"/>
    <property type="match status" value="1"/>
</dbReference>
<evidence type="ECO:0000256" key="4">
    <source>
        <dbReference type="ARBA" id="ARBA00022692"/>
    </source>
</evidence>
<evidence type="ECO:0000313" key="13">
    <source>
        <dbReference type="EMBL" id="CAG7594389.1"/>
    </source>
</evidence>
<keyword evidence="6 11" id="KW-0472">Membrane</keyword>
<feature type="domain" description="PpiC" evidence="12">
    <location>
        <begin position="245"/>
        <end position="362"/>
    </location>
</feature>
<dbReference type="SUPFAM" id="SSF54534">
    <property type="entry name" value="FKBP-like"/>
    <property type="match status" value="1"/>
</dbReference>
<keyword evidence="5 11" id="KW-1133">Transmembrane helix</keyword>
<evidence type="ECO:0000256" key="11">
    <source>
        <dbReference type="SAM" id="Phobius"/>
    </source>
</evidence>
<keyword evidence="4 11" id="KW-0812">Transmembrane</keyword>
<evidence type="ECO:0000256" key="7">
    <source>
        <dbReference type="ARBA" id="ARBA00023186"/>
    </source>
</evidence>
<evidence type="ECO:0000256" key="3">
    <source>
        <dbReference type="ARBA" id="ARBA00022519"/>
    </source>
</evidence>
<comment type="caution">
    <text evidence="13">The sequence shown here is derived from an EMBL/GenBank/DDBJ whole genome shotgun (WGS) entry which is preliminary data.</text>
</comment>
<evidence type="ECO:0000256" key="1">
    <source>
        <dbReference type="ARBA" id="ARBA00004382"/>
    </source>
</evidence>
<dbReference type="PANTHER" id="PTHR47529:SF1">
    <property type="entry name" value="PERIPLASMIC CHAPERONE PPID"/>
    <property type="match status" value="1"/>
</dbReference>
<feature type="transmembrane region" description="Helical" evidence="11">
    <location>
        <begin position="12"/>
        <end position="31"/>
    </location>
</feature>
<reference evidence="13" key="1">
    <citation type="submission" date="2021-06" db="EMBL/GenBank/DDBJ databases">
        <authorList>
            <person name="Nardi T."/>
            <person name="Nardi T."/>
        </authorList>
    </citation>
    <scope>NUCLEOTIDE SEQUENCE</scope>
</reference>
<keyword evidence="14" id="KW-1185">Reference proteome</keyword>
<gene>
    <name evidence="13" type="ORF">MHYMCMPASI_00770</name>
</gene>